<evidence type="ECO:0000313" key="1">
    <source>
        <dbReference type="EMBL" id="KAK3705706.1"/>
    </source>
</evidence>
<comment type="caution">
    <text evidence="1">The sequence shown here is derived from an EMBL/GenBank/DDBJ whole genome shotgun (WGS) entry which is preliminary data.</text>
</comment>
<dbReference type="EMBL" id="JAUTXU010000127">
    <property type="protein sequence ID" value="KAK3705706.1"/>
    <property type="molecule type" value="Genomic_DNA"/>
</dbReference>
<accession>A0ACC3MYC9</accession>
<dbReference type="Proteomes" id="UP001281147">
    <property type="component" value="Unassembled WGS sequence"/>
</dbReference>
<evidence type="ECO:0000313" key="2">
    <source>
        <dbReference type="Proteomes" id="UP001281147"/>
    </source>
</evidence>
<sequence>MSAAAGASQPLNQPPGGPSNSRPATQLTHPGGGVPPDPSKWELNTKIKTCKCEACGERVKHWSYKCIVKCGRHICSECLDPSSAKSAYEKKQARDCVYNRCWCEHRSGLPPKFGRLKPPPPVRTEEERKARQIKSLAALNSASRQTVSIKRKAEVPRISVESPSPGPAGNETSDDSEGEYQGPQSGVTLIVKTAQRPGAKRAAHLAGESTVIIGAGFVGLFTARELALAARGANIEHRIVVVDIRSAHCELSSAQCNGILTTKGLPGSCPSVANAARQCWKEIVSSPEVRQPLDFKTGAAFNVTDATVDSATSGDRAPSWLQRSNEYNLLEDSDAFGRIDSTKLASWLYEQCNTLKVDFRLNHVVSEVKFVEDSRLSSVHIRDIKHEDRSAQQLQCGNLILAAGPFTTDIFDSLFEKHRLKDLDNLVQAAHWFRVASDNVTPADDIALLIPKAAKSVPQLRNEITLVAQPEGKTIAVSGLGLATRNVNLGQDEALEPKKAKTSELRSISAKYLNRDGLDIKDKAHIQSKGRSEISEAKDGAPIIDRVPVSGLGVAHKNEIDDDYLCGVWLCYGFGRHGTMLAPGAARLLVEKMLTGSSGLEDGECRIPKYIEPKPMGLDKGKGRAK</sequence>
<keyword evidence="2" id="KW-1185">Reference proteome</keyword>
<gene>
    <name evidence="1" type="ORF">LTR37_013149</name>
</gene>
<organism evidence="1 2">
    <name type="scientific">Vermiconidia calcicola</name>
    <dbReference type="NCBI Taxonomy" id="1690605"/>
    <lineage>
        <taxon>Eukaryota</taxon>
        <taxon>Fungi</taxon>
        <taxon>Dikarya</taxon>
        <taxon>Ascomycota</taxon>
        <taxon>Pezizomycotina</taxon>
        <taxon>Dothideomycetes</taxon>
        <taxon>Dothideomycetidae</taxon>
        <taxon>Mycosphaerellales</taxon>
        <taxon>Extremaceae</taxon>
        <taxon>Vermiconidia</taxon>
    </lineage>
</organism>
<proteinExistence type="predicted"/>
<reference evidence="1" key="1">
    <citation type="submission" date="2023-07" db="EMBL/GenBank/DDBJ databases">
        <title>Black Yeasts Isolated from many extreme environments.</title>
        <authorList>
            <person name="Coleine C."/>
            <person name="Stajich J.E."/>
            <person name="Selbmann L."/>
        </authorList>
    </citation>
    <scope>NUCLEOTIDE SEQUENCE</scope>
    <source>
        <strain evidence="1">CCFEE 5714</strain>
    </source>
</reference>
<protein>
    <submittedName>
        <fullName evidence="1">Uncharacterized protein</fullName>
    </submittedName>
</protein>
<name>A0ACC3MYC9_9PEZI</name>